<evidence type="ECO:0000313" key="2">
    <source>
        <dbReference type="Proteomes" id="UP000309997"/>
    </source>
</evidence>
<organism evidence="1 2">
    <name type="scientific">Populus alba</name>
    <name type="common">White poplar</name>
    <dbReference type="NCBI Taxonomy" id="43335"/>
    <lineage>
        <taxon>Eukaryota</taxon>
        <taxon>Viridiplantae</taxon>
        <taxon>Streptophyta</taxon>
        <taxon>Embryophyta</taxon>
        <taxon>Tracheophyta</taxon>
        <taxon>Spermatophyta</taxon>
        <taxon>Magnoliopsida</taxon>
        <taxon>eudicotyledons</taxon>
        <taxon>Gunneridae</taxon>
        <taxon>Pentapetalae</taxon>
        <taxon>rosids</taxon>
        <taxon>fabids</taxon>
        <taxon>Malpighiales</taxon>
        <taxon>Salicaceae</taxon>
        <taxon>Saliceae</taxon>
        <taxon>Populus</taxon>
    </lineage>
</organism>
<accession>A0ACC4D2S6</accession>
<name>A0ACC4D2S6_POPAL</name>
<sequence>MTKLGEICKVKRLDSILRLQTLSQKREFPMDDSFSVSVLLSKVFLLGKTTTRQRKFLLLGPKEININSKEKSIAGMSDAPSGKEALKGKYADHSIDELLSLVKTAKKKVQAREQVPG</sequence>
<comment type="caution">
    <text evidence="1">The sequence shown here is derived from an EMBL/GenBank/DDBJ whole genome shotgun (WGS) entry which is preliminary data.</text>
</comment>
<dbReference type="EMBL" id="RCHU02000001">
    <property type="protein sequence ID" value="KAL3611395.1"/>
    <property type="molecule type" value="Genomic_DNA"/>
</dbReference>
<gene>
    <name evidence="1" type="ORF">D5086_002415</name>
</gene>
<reference evidence="1 2" key="1">
    <citation type="journal article" date="2024" name="Plant Biotechnol. J.">
        <title>Genome and CRISPR/Cas9 system of a widespread forest tree (Populus alba) in the world.</title>
        <authorList>
            <person name="Liu Y.J."/>
            <person name="Jiang P.F."/>
            <person name="Han X.M."/>
            <person name="Li X.Y."/>
            <person name="Wang H.M."/>
            <person name="Wang Y.J."/>
            <person name="Wang X.X."/>
            <person name="Zeng Q.Y."/>
        </authorList>
    </citation>
    <scope>NUCLEOTIDE SEQUENCE [LARGE SCALE GENOMIC DNA]</scope>
    <source>
        <strain evidence="2">cv. PAL-ZL1</strain>
    </source>
</reference>
<evidence type="ECO:0000313" key="1">
    <source>
        <dbReference type="EMBL" id="KAL3611395.1"/>
    </source>
</evidence>
<keyword evidence="2" id="KW-1185">Reference proteome</keyword>
<dbReference type="Proteomes" id="UP000309997">
    <property type="component" value="Unassembled WGS sequence"/>
</dbReference>
<proteinExistence type="predicted"/>
<protein>
    <submittedName>
        <fullName evidence="1">Uncharacterized protein</fullName>
    </submittedName>
</protein>